<dbReference type="OrthoDB" id="1200907at2"/>
<name>A0A2U2J934_9FLAO</name>
<feature type="transmembrane region" description="Helical" evidence="1">
    <location>
        <begin position="44"/>
        <end position="65"/>
    </location>
</feature>
<gene>
    <name evidence="2" type="ORF">DIS07_10200</name>
</gene>
<reference evidence="2 3" key="1">
    <citation type="submission" date="2018-05" db="EMBL/GenBank/DDBJ databases">
        <title>Polaribacter aquimarinus sp. nov., isolated from sediment in a sediment of sea.</title>
        <authorList>
            <person name="Lu D."/>
        </authorList>
    </citation>
    <scope>NUCLEOTIDE SEQUENCE [LARGE SCALE GENOMIC DNA]</scope>
    <source>
        <strain evidence="2 3">ZY113</strain>
    </source>
</reference>
<dbReference type="RefSeq" id="WP_109405150.1">
    <property type="nucleotide sequence ID" value="NZ_QFFG01000004.1"/>
</dbReference>
<dbReference type="Proteomes" id="UP000245670">
    <property type="component" value="Unassembled WGS sequence"/>
</dbReference>
<organism evidence="2 3">
    <name type="scientific">Polaribacter aquimarinus</name>
    <dbReference type="NCBI Taxonomy" id="2100726"/>
    <lineage>
        <taxon>Bacteria</taxon>
        <taxon>Pseudomonadati</taxon>
        <taxon>Bacteroidota</taxon>
        <taxon>Flavobacteriia</taxon>
        <taxon>Flavobacteriales</taxon>
        <taxon>Flavobacteriaceae</taxon>
    </lineage>
</organism>
<accession>A0A2U2J934</accession>
<dbReference type="Gene3D" id="1.25.10.10">
    <property type="entry name" value="Leucine-rich Repeat Variant"/>
    <property type="match status" value="1"/>
</dbReference>
<dbReference type="InterPro" id="IPR016024">
    <property type="entry name" value="ARM-type_fold"/>
</dbReference>
<evidence type="ECO:0000313" key="2">
    <source>
        <dbReference type="EMBL" id="PWG04834.1"/>
    </source>
</evidence>
<keyword evidence="1" id="KW-0812">Transmembrane</keyword>
<protein>
    <recommendedName>
        <fullName evidence="4">HEAT repeat domain-containing protein</fullName>
    </recommendedName>
</protein>
<keyword evidence="3" id="KW-1185">Reference proteome</keyword>
<dbReference type="InterPro" id="IPR011989">
    <property type="entry name" value="ARM-like"/>
</dbReference>
<dbReference type="AlphaFoldDB" id="A0A2U2J934"/>
<dbReference type="SUPFAM" id="SSF48371">
    <property type="entry name" value="ARM repeat"/>
    <property type="match status" value="1"/>
</dbReference>
<keyword evidence="1" id="KW-0472">Membrane</keyword>
<evidence type="ECO:0000256" key="1">
    <source>
        <dbReference type="SAM" id="Phobius"/>
    </source>
</evidence>
<dbReference type="Pfam" id="PF13646">
    <property type="entry name" value="HEAT_2"/>
    <property type="match status" value="1"/>
</dbReference>
<comment type="caution">
    <text evidence="2">The sequence shown here is derived from an EMBL/GenBank/DDBJ whole genome shotgun (WGS) entry which is preliminary data.</text>
</comment>
<evidence type="ECO:0000313" key="3">
    <source>
        <dbReference type="Proteomes" id="UP000245670"/>
    </source>
</evidence>
<dbReference type="EMBL" id="QFFG01000004">
    <property type="protein sequence ID" value="PWG04834.1"/>
    <property type="molecule type" value="Genomic_DNA"/>
</dbReference>
<evidence type="ECO:0008006" key="4">
    <source>
        <dbReference type="Google" id="ProtNLM"/>
    </source>
</evidence>
<proteinExistence type="predicted"/>
<keyword evidence="1" id="KW-1133">Transmembrane helix</keyword>
<sequence length="203" mass="23351">MKLEDYIKENKTAFDSEKMSSKSDIAFEKLLKAKLHQPKKEKVVYLKYITVAASVVLAFSVFLWWNQQEEISEEKQILLANLENDSAGKRLEGVYAFNDEYAKEDKKIISTLIGILHKDENANVKIATIDALLKFPKNEQIRTNLIKALQNEEAPLVQIKLIKALSFLRENRAQKPLEELIKNEETYPIVKNNATLAMVEIKQ</sequence>